<feature type="chain" id="PRO_5025683678" evidence="7">
    <location>
        <begin position="24"/>
        <end position="214"/>
    </location>
</feature>
<dbReference type="GO" id="GO:0005771">
    <property type="term" value="C:multivesicular body"/>
    <property type="evidence" value="ECO:0007669"/>
    <property type="project" value="TreeGrafter"/>
</dbReference>
<dbReference type="SUPFAM" id="SSF56436">
    <property type="entry name" value="C-type lectin-like"/>
    <property type="match status" value="1"/>
</dbReference>
<evidence type="ECO:0000256" key="2">
    <source>
        <dbReference type="ARBA" id="ARBA00022734"/>
    </source>
</evidence>
<name>A0A673JAN3_9TELE</name>
<dbReference type="InterPro" id="IPR008160">
    <property type="entry name" value="Collagen"/>
</dbReference>
<keyword evidence="5" id="KW-1015">Disulfide bond</keyword>
<evidence type="ECO:0000256" key="6">
    <source>
        <dbReference type="SAM" id="MobiDB-lite"/>
    </source>
</evidence>
<evidence type="ECO:0000256" key="5">
    <source>
        <dbReference type="ARBA" id="ARBA00023157"/>
    </source>
</evidence>
<feature type="signal peptide" evidence="7">
    <location>
        <begin position="1"/>
        <end position="23"/>
    </location>
</feature>
<dbReference type="GO" id="GO:0005615">
    <property type="term" value="C:extracellular space"/>
    <property type="evidence" value="ECO:0007669"/>
    <property type="project" value="TreeGrafter"/>
</dbReference>
<gene>
    <name evidence="9" type="primary">LOC107738249</name>
</gene>
<organism evidence="9 10">
    <name type="scientific">Sinocyclocheilus rhinocerous</name>
    <dbReference type="NCBI Taxonomy" id="307959"/>
    <lineage>
        <taxon>Eukaryota</taxon>
        <taxon>Metazoa</taxon>
        <taxon>Chordata</taxon>
        <taxon>Craniata</taxon>
        <taxon>Vertebrata</taxon>
        <taxon>Euteleostomi</taxon>
        <taxon>Actinopterygii</taxon>
        <taxon>Neopterygii</taxon>
        <taxon>Teleostei</taxon>
        <taxon>Ostariophysi</taxon>
        <taxon>Cypriniformes</taxon>
        <taxon>Cyprinidae</taxon>
        <taxon>Cyprininae</taxon>
        <taxon>Sinocyclocheilus</taxon>
    </lineage>
</organism>
<evidence type="ECO:0000259" key="8">
    <source>
        <dbReference type="PROSITE" id="PS50041"/>
    </source>
</evidence>
<dbReference type="PANTHER" id="PTHR24024:SF15">
    <property type="entry name" value="PULMONARY SURFACTANT-ASSOCIATED PROTEIN D"/>
    <property type="match status" value="1"/>
</dbReference>
<dbReference type="Gene3D" id="3.10.100.10">
    <property type="entry name" value="Mannose-Binding Protein A, subunit A"/>
    <property type="match status" value="1"/>
</dbReference>
<reference evidence="9" key="1">
    <citation type="submission" date="2025-08" db="UniProtKB">
        <authorList>
            <consortium name="Ensembl"/>
        </authorList>
    </citation>
    <scope>IDENTIFICATION</scope>
</reference>
<dbReference type="InterPro" id="IPR016186">
    <property type="entry name" value="C-type_lectin-like/link_sf"/>
</dbReference>
<evidence type="ECO:0000256" key="3">
    <source>
        <dbReference type="ARBA" id="ARBA00022837"/>
    </source>
</evidence>
<dbReference type="InterPro" id="IPR018378">
    <property type="entry name" value="C-type_lectin_CS"/>
</dbReference>
<reference evidence="9" key="2">
    <citation type="submission" date="2025-09" db="UniProtKB">
        <authorList>
            <consortium name="Ensembl"/>
        </authorList>
    </citation>
    <scope>IDENTIFICATION</scope>
</reference>
<dbReference type="GO" id="GO:0030246">
    <property type="term" value="F:carbohydrate binding"/>
    <property type="evidence" value="ECO:0007669"/>
    <property type="project" value="UniProtKB-KW"/>
</dbReference>
<evidence type="ECO:0000256" key="4">
    <source>
        <dbReference type="ARBA" id="ARBA00023119"/>
    </source>
</evidence>
<keyword evidence="10" id="KW-1185">Reference proteome</keyword>
<dbReference type="InterPro" id="IPR001304">
    <property type="entry name" value="C-type_lectin-like"/>
</dbReference>
<dbReference type="Proteomes" id="UP000472270">
    <property type="component" value="Unassembled WGS sequence"/>
</dbReference>
<dbReference type="Gene3D" id="1.20.5.320">
    <property type="entry name" value="6-Phosphogluconate Dehydrogenase, domain 3"/>
    <property type="match status" value="1"/>
</dbReference>
<dbReference type="Pfam" id="PF00059">
    <property type="entry name" value="Lectin_C"/>
    <property type="match status" value="1"/>
</dbReference>
<dbReference type="GO" id="GO:0005581">
    <property type="term" value="C:collagen trimer"/>
    <property type="evidence" value="ECO:0007669"/>
    <property type="project" value="UniProtKB-KW"/>
</dbReference>
<protein>
    <submittedName>
        <fullName evidence="9">Mannose-binding protein C-like</fullName>
    </submittedName>
</protein>
<dbReference type="InterPro" id="IPR051077">
    <property type="entry name" value="Ca-dependent_lectin"/>
</dbReference>
<dbReference type="InterPro" id="IPR016187">
    <property type="entry name" value="CTDL_fold"/>
</dbReference>
<keyword evidence="3" id="KW-0106">Calcium</keyword>
<sequence>MALLKHQICAVLLLMEFMVLAAAQTSCPANAGVPGSPGHNGSPGRDGRDGFPGPNGEKGDPGVGAQGPPGKIGPPGVAGPQGHQGNPGPPGKIKAHAGVQSALVIQLQSDVKNLTDRLTVIMLFKNKKVYSALTLGLKLSCQELPLSTSIYVGATDRKKEGHFVDMSDQPLTFTNWNEKEPNDYNGAEDCTIIYKSGLWNDTDCNSERHVVCEL</sequence>
<keyword evidence="2" id="KW-0430">Lectin</keyword>
<dbReference type="Pfam" id="PF01391">
    <property type="entry name" value="Collagen"/>
    <property type="match status" value="1"/>
</dbReference>
<keyword evidence="1 7" id="KW-0732">Signal</keyword>
<evidence type="ECO:0000256" key="7">
    <source>
        <dbReference type="SAM" id="SignalP"/>
    </source>
</evidence>
<feature type="region of interest" description="Disordered" evidence="6">
    <location>
        <begin position="31"/>
        <end position="94"/>
    </location>
</feature>
<keyword evidence="4" id="KW-0176">Collagen</keyword>
<proteinExistence type="predicted"/>
<accession>A0A673JAN3</accession>
<dbReference type="PROSITE" id="PS00615">
    <property type="entry name" value="C_TYPE_LECTIN_1"/>
    <property type="match status" value="1"/>
</dbReference>
<evidence type="ECO:0000256" key="1">
    <source>
        <dbReference type="ARBA" id="ARBA00022729"/>
    </source>
</evidence>
<dbReference type="AlphaFoldDB" id="A0A673JAN3"/>
<evidence type="ECO:0000313" key="10">
    <source>
        <dbReference type="Proteomes" id="UP000472270"/>
    </source>
</evidence>
<evidence type="ECO:0000313" key="9">
    <source>
        <dbReference type="Ensembl" id="ENSSRHP00000047063.1"/>
    </source>
</evidence>
<dbReference type="PROSITE" id="PS50041">
    <property type="entry name" value="C_TYPE_LECTIN_2"/>
    <property type="match status" value="1"/>
</dbReference>
<dbReference type="Ensembl" id="ENSSRHT00000048383.1">
    <property type="protein sequence ID" value="ENSSRHP00000047063.1"/>
    <property type="gene ID" value="ENSSRHG00000023718.1"/>
</dbReference>
<dbReference type="PANTHER" id="PTHR24024">
    <property type="entry name" value="PULMONARY SURFACTANT-ASSOCIATED PROTEIN A"/>
    <property type="match status" value="1"/>
</dbReference>
<feature type="domain" description="C-type lectin" evidence="8">
    <location>
        <begin position="148"/>
        <end position="213"/>
    </location>
</feature>